<accession>A0A9P5SEH4</accession>
<feature type="compositionally biased region" description="Polar residues" evidence="1">
    <location>
        <begin position="466"/>
        <end position="475"/>
    </location>
</feature>
<sequence>MQREEPSVNMPGGFKNNRRDGNANSTSSDPNNPVPASTMRAASSNLHGQSYQVAGPTIGGTPTPYDSKNIEIAKEHLAQSLNRGDKDASKNTSGHAGKSSLADNIIQGASTAATGAASAGASVIAAARKLISTDDGDEITEHGVVTPQKNQHGLEFSQQKKVNLADRPPVKIPIHAMKPSDKATYGDLGSPGAHSMPGPLSDRAKVGTPPVVDTNAAKTIADPFGPLNVANWNDGKRHDDVSTPTSEDFESYLDAKPLHHAPIPSSSAPSHAGAFRSSATHGLSPLKNEAAHVASDPSRNLLPDNRTTVHTSRNVAPVAPTAVKPSVNHSAALAAAGAGAVGAGITATSLHHDYLAPASHPVNQTTTSTTVPATQAPQIKKIPIAQPPATEKRIPIAQPPSDVKRVPIAQPPPQAQQHSVHTTTSQQVPMSNAATSHTSAVPSTAAATEASVLSAKQDYANEHTPIVSSTTTHTSAPDESRPLSEKITAAISATTAAVTGAAAGTAAYLGAKKEGVKDSISGSIHTTHTTVDTTTAHHHDTELASGAHHTAPAVHSTHTVPVGEKVTTTKSFRDPPITHTTSTMGPMAEPDPMPHNTVPVVSKASAPVAQKLTTTTTHVPVAEKAAVEHHFPSPKIAFPLTAAAIGSTAYVILREEAERESMLHHDAPVVNATTTHTTVPGSHTTTSVPVAHPTTAGHHSASEYGPANSKDLHFEDPSKTRPLGAPIAAATAATAAAIASPLAAAAAAPMAVSANRNITTSTTSNNAPAPVSNTNTSSSYTTANTNTIPGANTITSSAVRRSSAAEIDSADKIAAAIPATYKGPIPTVNPGEEVIWVKT</sequence>
<feature type="region of interest" description="Disordered" evidence="1">
    <location>
        <begin position="462"/>
        <end position="481"/>
    </location>
</feature>
<feature type="non-terminal residue" evidence="2">
    <location>
        <position position="839"/>
    </location>
</feature>
<feature type="compositionally biased region" description="Polar residues" evidence="1">
    <location>
        <begin position="22"/>
        <end position="52"/>
    </location>
</feature>
<name>A0A9P5SEH4_9FUNG</name>
<dbReference type="EMBL" id="JAAAUY010001194">
    <property type="protein sequence ID" value="KAF9323886.1"/>
    <property type="molecule type" value="Genomic_DNA"/>
</dbReference>
<dbReference type="Proteomes" id="UP000696485">
    <property type="component" value="Unassembled WGS sequence"/>
</dbReference>
<feature type="compositionally biased region" description="Low complexity" evidence="1">
    <location>
        <begin position="759"/>
        <end position="787"/>
    </location>
</feature>
<reference evidence="2" key="1">
    <citation type="journal article" date="2020" name="Fungal Divers.">
        <title>Resolving the Mortierellaceae phylogeny through synthesis of multi-gene phylogenetics and phylogenomics.</title>
        <authorList>
            <person name="Vandepol N."/>
            <person name="Liber J."/>
            <person name="Desiro A."/>
            <person name="Na H."/>
            <person name="Kennedy M."/>
            <person name="Barry K."/>
            <person name="Grigoriev I.V."/>
            <person name="Miller A.N."/>
            <person name="O'Donnell K."/>
            <person name="Stajich J.E."/>
            <person name="Bonito G."/>
        </authorList>
    </citation>
    <scope>NUCLEOTIDE SEQUENCE</scope>
    <source>
        <strain evidence="2">NVP1</strain>
    </source>
</reference>
<feature type="region of interest" description="Disordered" evidence="1">
    <location>
        <begin position="405"/>
        <end position="446"/>
    </location>
</feature>
<feature type="region of interest" description="Disordered" evidence="1">
    <location>
        <begin position="1"/>
        <end position="71"/>
    </location>
</feature>
<feature type="compositionally biased region" description="Low complexity" evidence="1">
    <location>
        <begin position="415"/>
        <end position="428"/>
    </location>
</feature>
<evidence type="ECO:0000313" key="2">
    <source>
        <dbReference type="EMBL" id="KAF9323886.1"/>
    </source>
</evidence>
<feature type="region of interest" description="Disordered" evidence="1">
    <location>
        <begin position="569"/>
        <end position="590"/>
    </location>
</feature>
<feature type="compositionally biased region" description="Polar residues" evidence="1">
    <location>
        <begin position="429"/>
        <end position="446"/>
    </location>
</feature>
<feature type="region of interest" description="Disordered" evidence="1">
    <location>
        <begin position="662"/>
        <end position="720"/>
    </location>
</feature>
<protein>
    <submittedName>
        <fullName evidence="2">Uncharacterized protein</fullName>
    </submittedName>
</protein>
<feature type="compositionally biased region" description="Low complexity" evidence="1">
    <location>
        <begin position="673"/>
        <end position="689"/>
    </location>
</feature>
<comment type="caution">
    <text evidence="2">The sequence shown here is derived from an EMBL/GenBank/DDBJ whole genome shotgun (WGS) entry which is preliminary data.</text>
</comment>
<keyword evidence="3" id="KW-1185">Reference proteome</keyword>
<gene>
    <name evidence="2" type="ORF">BG006_001039</name>
</gene>
<proteinExistence type="predicted"/>
<feature type="region of interest" description="Disordered" evidence="1">
    <location>
        <begin position="759"/>
        <end position="792"/>
    </location>
</feature>
<evidence type="ECO:0000313" key="3">
    <source>
        <dbReference type="Proteomes" id="UP000696485"/>
    </source>
</evidence>
<evidence type="ECO:0000256" key="1">
    <source>
        <dbReference type="SAM" id="MobiDB-lite"/>
    </source>
</evidence>
<dbReference type="AlphaFoldDB" id="A0A9P5SEH4"/>
<organism evidence="2 3">
    <name type="scientific">Podila minutissima</name>
    <dbReference type="NCBI Taxonomy" id="64525"/>
    <lineage>
        <taxon>Eukaryota</taxon>
        <taxon>Fungi</taxon>
        <taxon>Fungi incertae sedis</taxon>
        <taxon>Mucoromycota</taxon>
        <taxon>Mortierellomycotina</taxon>
        <taxon>Mortierellomycetes</taxon>
        <taxon>Mortierellales</taxon>
        <taxon>Mortierellaceae</taxon>
        <taxon>Podila</taxon>
    </lineage>
</organism>
<feature type="compositionally biased region" description="Basic and acidic residues" evidence="1">
    <location>
        <begin position="710"/>
        <end position="719"/>
    </location>
</feature>